<name>A0ABV9ELM2_9ACTN</name>
<dbReference type="EMBL" id="JBHSFN010000016">
    <property type="protein sequence ID" value="MFC4589492.1"/>
    <property type="molecule type" value="Genomic_DNA"/>
</dbReference>
<accession>A0ABV9ELM2</accession>
<reference evidence="3" key="1">
    <citation type="journal article" date="2019" name="Int. J. Syst. Evol. Microbiol.">
        <title>The Global Catalogue of Microorganisms (GCM) 10K type strain sequencing project: providing services to taxonomists for standard genome sequencing and annotation.</title>
        <authorList>
            <consortium name="The Broad Institute Genomics Platform"/>
            <consortium name="The Broad Institute Genome Sequencing Center for Infectious Disease"/>
            <person name="Wu L."/>
            <person name="Ma J."/>
        </authorList>
    </citation>
    <scope>NUCLEOTIDE SEQUENCE [LARGE SCALE GENOMIC DNA]</scope>
    <source>
        <strain evidence="3">CCUG 49560</strain>
    </source>
</reference>
<evidence type="ECO:0000313" key="2">
    <source>
        <dbReference type="EMBL" id="MFC4589492.1"/>
    </source>
</evidence>
<evidence type="ECO:0008006" key="4">
    <source>
        <dbReference type="Google" id="ProtNLM"/>
    </source>
</evidence>
<protein>
    <recommendedName>
        <fullName evidence="4">MFS transporter</fullName>
    </recommendedName>
</protein>
<keyword evidence="1" id="KW-0472">Membrane</keyword>
<keyword evidence="1" id="KW-1133">Transmembrane helix</keyword>
<dbReference type="RefSeq" id="WP_262843939.1">
    <property type="nucleotide sequence ID" value="NZ_JANZYP010000023.1"/>
</dbReference>
<keyword evidence="3" id="KW-1185">Reference proteome</keyword>
<feature type="transmembrane region" description="Helical" evidence="1">
    <location>
        <begin position="6"/>
        <end position="31"/>
    </location>
</feature>
<feature type="transmembrane region" description="Helical" evidence="1">
    <location>
        <begin position="38"/>
        <end position="60"/>
    </location>
</feature>
<evidence type="ECO:0000313" key="3">
    <source>
        <dbReference type="Proteomes" id="UP001595891"/>
    </source>
</evidence>
<gene>
    <name evidence="2" type="ORF">ACFO8L_25620</name>
</gene>
<organism evidence="2 3">
    <name type="scientific">Sphaerisporangium corydalis</name>
    <dbReference type="NCBI Taxonomy" id="1441875"/>
    <lineage>
        <taxon>Bacteria</taxon>
        <taxon>Bacillati</taxon>
        <taxon>Actinomycetota</taxon>
        <taxon>Actinomycetes</taxon>
        <taxon>Streptosporangiales</taxon>
        <taxon>Streptosporangiaceae</taxon>
        <taxon>Sphaerisporangium</taxon>
    </lineage>
</organism>
<evidence type="ECO:0000256" key="1">
    <source>
        <dbReference type="SAM" id="Phobius"/>
    </source>
</evidence>
<feature type="transmembrane region" description="Helical" evidence="1">
    <location>
        <begin position="72"/>
        <end position="92"/>
    </location>
</feature>
<sequence length="126" mass="12887">MFPGRAMIGALATALIIGSLLLAALCVIVALRDRPMGIVLLSGIGLLELALLTQAGVGIAKVVGGEHPAETATFIGYLAGSILIPPVAAFWALGERTRWGPAVAAVGCFAIPVMVGRLLQLWQGTA</sequence>
<proteinExistence type="predicted"/>
<feature type="transmembrane region" description="Helical" evidence="1">
    <location>
        <begin position="99"/>
        <end position="119"/>
    </location>
</feature>
<keyword evidence="1" id="KW-0812">Transmembrane</keyword>
<comment type="caution">
    <text evidence="2">The sequence shown here is derived from an EMBL/GenBank/DDBJ whole genome shotgun (WGS) entry which is preliminary data.</text>
</comment>
<dbReference type="Proteomes" id="UP001595891">
    <property type="component" value="Unassembled WGS sequence"/>
</dbReference>